<dbReference type="AlphaFoldDB" id="A0A1E7F0J3"/>
<gene>
    <name evidence="6" type="ORF">FRACYDRAFT_263265</name>
</gene>
<dbReference type="SUPFAM" id="SSF144232">
    <property type="entry name" value="HIT/MYND zinc finger-like"/>
    <property type="match status" value="1"/>
</dbReference>
<dbReference type="OrthoDB" id="71226at2759"/>
<dbReference type="Gene3D" id="6.10.140.2220">
    <property type="match status" value="1"/>
</dbReference>
<dbReference type="Pfam" id="PF01753">
    <property type="entry name" value="zf-MYND"/>
    <property type="match status" value="1"/>
</dbReference>
<name>A0A1E7F0J3_9STRA</name>
<sequence>MGKKSRRTRKTGNNDAASATATAIAATTASATASASAASSASSGTNQCFHGSTAGKFHPKSEYMKAAQVYFDARRQMTLLDDRDGRNAIRRIYDEDHMHLITDPDFHRFIFAYCTQQYLESNNLKDQSRKPSIKVLLHLGLGYRYRSASTERHKYHRDILTDRGIIKVLVRETKTHCLCMNEGKVIAKTMDIIGICHGCQTEFPKENLSFCSGCQVLKYHNRECQINHWHIHKSSCEAIAKVRIDSNRE</sequence>
<dbReference type="PROSITE" id="PS50865">
    <property type="entry name" value="ZF_MYND_2"/>
    <property type="match status" value="1"/>
</dbReference>
<proteinExistence type="predicted"/>
<evidence type="ECO:0000259" key="5">
    <source>
        <dbReference type="PROSITE" id="PS50865"/>
    </source>
</evidence>
<dbReference type="InterPro" id="IPR002893">
    <property type="entry name" value="Znf_MYND"/>
</dbReference>
<protein>
    <recommendedName>
        <fullName evidence="5">MYND-type domain-containing protein</fullName>
    </recommendedName>
</protein>
<evidence type="ECO:0000313" key="6">
    <source>
        <dbReference type="EMBL" id="OEU11606.1"/>
    </source>
</evidence>
<accession>A0A1E7F0J3</accession>
<evidence type="ECO:0000256" key="4">
    <source>
        <dbReference type="PROSITE-ProRule" id="PRU00134"/>
    </source>
</evidence>
<dbReference type="GO" id="GO:0008270">
    <property type="term" value="F:zinc ion binding"/>
    <property type="evidence" value="ECO:0007669"/>
    <property type="project" value="UniProtKB-KW"/>
</dbReference>
<keyword evidence="3" id="KW-0862">Zinc</keyword>
<evidence type="ECO:0000256" key="2">
    <source>
        <dbReference type="ARBA" id="ARBA00022771"/>
    </source>
</evidence>
<evidence type="ECO:0000256" key="1">
    <source>
        <dbReference type="ARBA" id="ARBA00022723"/>
    </source>
</evidence>
<feature type="domain" description="MYND-type" evidence="5">
    <location>
        <begin position="196"/>
        <end position="236"/>
    </location>
</feature>
<keyword evidence="1" id="KW-0479">Metal-binding</keyword>
<reference evidence="6 7" key="1">
    <citation type="submission" date="2016-09" db="EMBL/GenBank/DDBJ databases">
        <title>Extensive genetic diversity and differential bi-allelic expression allows diatom success in the polar Southern Ocean.</title>
        <authorList>
            <consortium name="DOE Joint Genome Institute"/>
            <person name="Mock T."/>
            <person name="Otillar R.P."/>
            <person name="Strauss J."/>
            <person name="Dupont C."/>
            <person name="Frickenhaus S."/>
            <person name="Maumus F."/>
            <person name="Mcmullan M."/>
            <person name="Sanges R."/>
            <person name="Schmutz J."/>
            <person name="Toseland A."/>
            <person name="Valas R."/>
            <person name="Veluchamy A."/>
            <person name="Ward B.J."/>
            <person name="Allen A."/>
            <person name="Barry K."/>
            <person name="Falciatore A."/>
            <person name="Ferrante M."/>
            <person name="Fortunato A.E."/>
            <person name="Gloeckner G."/>
            <person name="Gruber A."/>
            <person name="Hipkin R."/>
            <person name="Janech M."/>
            <person name="Kroth P."/>
            <person name="Leese F."/>
            <person name="Lindquist E."/>
            <person name="Lyon B.R."/>
            <person name="Martin J."/>
            <person name="Mayer C."/>
            <person name="Parker M."/>
            <person name="Quesneville H."/>
            <person name="Raymond J."/>
            <person name="Uhlig C."/>
            <person name="Valentin K.U."/>
            <person name="Worden A.Z."/>
            <person name="Armbrust E.V."/>
            <person name="Bowler C."/>
            <person name="Green B."/>
            <person name="Moulton V."/>
            <person name="Van Oosterhout C."/>
            <person name="Grigoriev I."/>
        </authorList>
    </citation>
    <scope>NUCLEOTIDE SEQUENCE [LARGE SCALE GENOMIC DNA]</scope>
    <source>
        <strain evidence="6 7">CCMP1102</strain>
    </source>
</reference>
<dbReference type="KEGG" id="fcy:FRACYDRAFT_263265"/>
<evidence type="ECO:0000256" key="3">
    <source>
        <dbReference type="ARBA" id="ARBA00022833"/>
    </source>
</evidence>
<keyword evidence="7" id="KW-1185">Reference proteome</keyword>
<dbReference type="InParanoid" id="A0A1E7F0J3"/>
<evidence type="ECO:0000313" key="7">
    <source>
        <dbReference type="Proteomes" id="UP000095751"/>
    </source>
</evidence>
<dbReference type="EMBL" id="KV784366">
    <property type="protein sequence ID" value="OEU11606.1"/>
    <property type="molecule type" value="Genomic_DNA"/>
</dbReference>
<dbReference type="Proteomes" id="UP000095751">
    <property type="component" value="Unassembled WGS sequence"/>
</dbReference>
<keyword evidence="2 4" id="KW-0863">Zinc-finger</keyword>
<organism evidence="6 7">
    <name type="scientific">Fragilariopsis cylindrus CCMP1102</name>
    <dbReference type="NCBI Taxonomy" id="635003"/>
    <lineage>
        <taxon>Eukaryota</taxon>
        <taxon>Sar</taxon>
        <taxon>Stramenopiles</taxon>
        <taxon>Ochrophyta</taxon>
        <taxon>Bacillariophyta</taxon>
        <taxon>Bacillariophyceae</taxon>
        <taxon>Bacillariophycidae</taxon>
        <taxon>Bacillariales</taxon>
        <taxon>Bacillariaceae</taxon>
        <taxon>Fragilariopsis</taxon>
    </lineage>
</organism>